<gene>
    <name evidence="1" type="ORF">AOXY_G28692</name>
</gene>
<sequence length="79" mass="8790">MSFVVFQIVFHFDSGDVLCLVFYPHSLPLLVAYNVNSSVLTMADCATEKLQCKSPKTNPLILMKEEPAELTPVSSVKTR</sequence>
<accession>A0AAD8CMJ1</accession>
<evidence type="ECO:0000313" key="2">
    <source>
        <dbReference type="Proteomes" id="UP001230051"/>
    </source>
</evidence>
<evidence type="ECO:0000313" key="1">
    <source>
        <dbReference type="EMBL" id="KAK1154362.1"/>
    </source>
</evidence>
<dbReference type="AlphaFoldDB" id="A0AAD8CMJ1"/>
<keyword evidence="2" id="KW-1185">Reference proteome</keyword>
<dbReference type="Proteomes" id="UP001230051">
    <property type="component" value="Unassembled WGS sequence"/>
</dbReference>
<dbReference type="EMBL" id="JAGXEW010000036">
    <property type="protein sequence ID" value="KAK1154362.1"/>
    <property type="molecule type" value="Genomic_DNA"/>
</dbReference>
<comment type="caution">
    <text evidence="1">The sequence shown here is derived from an EMBL/GenBank/DDBJ whole genome shotgun (WGS) entry which is preliminary data.</text>
</comment>
<proteinExistence type="predicted"/>
<organism evidence="1 2">
    <name type="scientific">Acipenser oxyrinchus oxyrinchus</name>
    <dbReference type="NCBI Taxonomy" id="40147"/>
    <lineage>
        <taxon>Eukaryota</taxon>
        <taxon>Metazoa</taxon>
        <taxon>Chordata</taxon>
        <taxon>Craniata</taxon>
        <taxon>Vertebrata</taxon>
        <taxon>Euteleostomi</taxon>
        <taxon>Actinopterygii</taxon>
        <taxon>Chondrostei</taxon>
        <taxon>Acipenseriformes</taxon>
        <taxon>Acipenseridae</taxon>
        <taxon>Acipenser</taxon>
    </lineage>
</organism>
<protein>
    <submittedName>
        <fullName evidence="1">Uncharacterized protein</fullName>
    </submittedName>
</protein>
<name>A0AAD8CMJ1_ACIOX</name>
<reference evidence="1" key="1">
    <citation type="submission" date="2022-02" db="EMBL/GenBank/DDBJ databases">
        <title>Atlantic sturgeon de novo genome assembly.</title>
        <authorList>
            <person name="Stock M."/>
            <person name="Klopp C."/>
            <person name="Guiguen Y."/>
            <person name="Cabau C."/>
            <person name="Parinello H."/>
            <person name="Santidrian Yebra-Pimentel E."/>
            <person name="Kuhl H."/>
            <person name="Dirks R.P."/>
            <person name="Guessner J."/>
            <person name="Wuertz S."/>
            <person name="Du K."/>
            <person name="Schartl M."/>
        </authorList>
    </citation>
    <scope>NUCLEOTIDE SEQUENCE</scope>
    <source>
        <strain evidence="1">STURGEONOMICS-FGT-2020</strain>
        <tissue evidence="1">Whole blood</tissue>
    </source>
</reference>